<gene>
    <name evidence="1" type="ORF">IKC_04145</name>
</gene>
<organism evidence="1 2">
    <name type="scientific">Bacillus cereus VD184</name>
    <dbReference type="NCBI Taxonomy" id="1053242"/>
    <lineage>
        <taxon>Bacteria</taxon>
        <taxon>Bacillati</taxon>
        <taxon>Bacillota</taxon>
        <taxon>Bacilli</taxon>
        <taxon>Bacillales</taxon>
        <taxon>Bacillaceae</taxon>
        <taxon>Bacillus</taxon>
        <taxon>Bacillus cereus group</taxon>
    </lineage>
</organism>
<reference evidence="1 2" key="1">
    <citation type="submission" date="2012-12" db="EMBL/GenBank/DDBJ databases">
        <title>The Genome Sequence of Bacillus cereus VD184.</title>
        <authorList>
            <consortium name="The Broad Institute Genome Sequencing Platform"/>
            <consortium name="The Broad Institute Genome Sequencing Center for Infectious Disease"/>
            <person name="Feldgarden M."/>
            <person name="Van der Auwera G.A."/>
            <person name="Mahillon J."/>
            <person name="Duprez V."/>
            <person name="Timmery S."/>
            <person name="Mattelet C."/>
            <person name="Dierick K."/>
            <person name="Sun M."/>
            <person name="Yu Z."/>
            <person name="Zhu L."/>
            <person name="Hu X."/>
            <person name="Shank E.B."/>
            <person name="Swiecicka I."/>
            <person name="Hansen B.M."/>
            <person name="Andrup L."/>
            <person name="Walker B."/>
            <person name="Young S.K."/>
            <person name="Zeng Q."/>
            <person name="Gargeya S."/>
            <person name="Fitzgerald M."/>
            <person name="Haas B."/>
            <person name="Abouelleil A."/>
            <person name="Alvarado L."/>
            <person name="Arachchi H.M."/>
            <person name="Berlin A.M."/>
            <person name="Chapman S.B."/>
            <person name="Dewar J."/>
            <person name="Goldberg J."/>
            <person name="Griggs A."/>
            <person name="Gujja S."/>
            <person name="Hansen M."/>
            <person name="Howarth C."/>
            <person name="Imamovic A."/>
            <person name="Larimer J."/>
            <person name="McCowan C."/>
            <person name="Murphy C."/>
            <person name="Neiman D."/>
            <person name="Pearson M."/>
            <person name="Priest M."/>
            <person name="Roberts A."/>
            <person name="Saif S."/>
            <person name="Shea T."/>
            <person name="Sisk P."/>
            <person name="Sykes S."/>
            <person name="Wortman J."/>
            <person name="Nusbaum C."/>
            <person name="Birren B."/>
        </authorList>
    </citation>
    <scope>NUCLEOTIDE SEQUENCE [LARGE SCALE GENOMIC DNA]</scope>
    <source>
        <strain evidence="1 2">VD184</strain>
    </source>
</reference>
<evidence type="ECO:0000313" key="1">
    <source>
        <dbReference type="EMBL" id="EOQ19671.1"/>
    </source>
</evidence>
<comment type="caution">
    <text evidence="1">The sequence shown here is derived from an EMBL/GenBank/DDBJ whole genome shotgun (WGS) entry which is preliminary data.</text>
</comment>
<dbReference type="Proteomes" id="UP000014028">
    <property type="component" value="Unassembled WGS sequence"/>
</dbReference>
<sequence>MELLSGGKIMKRIIVFRHRRSPGEHDFLEEEIRVDVEDTENDIREMFKEWVWENVGENATWYEKTKNDEKKVIVFRFRKGLNEHDIIEDEMEFNQTASVEEINKEYYEWFWNIVGDSVNWFEK</sequence>
<protein>
    <submittedName>
        <fullName evidence="1">Uncharacterized protein</fullName>
    </submittedName>
</protein>
<accession>A0A9W5VUZ6</accession>
<dbReference type="AlphaFoldDB" id="A0A9W5VUZ6"/>
<evidence type="ECO:0000313" key="2">
    <source>
        <dbReference type="Proteomes" id="UP000014028"/>
    </source>
</evidence>
<proteinExistence type="predicted"/>
<name>A0A9W5VUZ6_BACCE</name>
<dbReference type="EMBL" id="AHFK01000018">
    <property type="protein sequence ID" value="EOQ19671.1"/>
    <property type="molecule type" value="Genomic_DNA"/>
</dbReference>